<name>A0A918F9T7_9ACTN</name>
<evidence type="ECO:0000256" key="1">
    <source>
        <dbReference type="SAM" id="MobiDB-lite"/>
    </source>
</evidence>
<evidence type="ECO:0000313" key="3">
    <source>
        <dbReference type="Proteomes" id="UP000658320"/>
    </source>
</evidence>
<feature type="compositionally biased region" description="Polar residues" evidence="1">
    <location>
        <begin position="520"/>
        <end position="531"/>
    </location>
</feature>
<reference evidence="2" key="2">
    <citation type="submission" date="2020-09" db="EMBL/GenBank/DDBJ databases">
        <authorList>
            <person name="Sun Q."/>
            <person name="Ohkuma M."/>
        </authorList>
    </citation>
    <scope>NUCLEOTIDE SEQUENCE</scope>
    <source>
        <strain evidence="2">JCM 4346</strain>
    </source>
</reference>
<dbReference type="EMBL" id="BMSX01000008">
    <property type="protein sequence ID" value="GGR19186.1"/>
    <property type="molecule type" value="Genomic_DNA"/>
</dbReference>
<dbReference type="Proteomes" id="UP000658320">
    <property type="component" value="Unassembled WGS sequence"/>
</dbReference>
<gene>
    <name evidence="2" type="ORF">GCM10010251_39210</name>
</gene>
<dbReference type="AlphaFoldDB" id="A0A918F9T7"/>
<comment type="caution">
    <text evidence="2">The sequence shown here is derived from an EMBL/GenBank/DDBJ whole genome shotgun (WGS) entry which is preliminary data.</text>
</comment>
<keyword evidence="3" id="KW-1185">Reference proteome</keyword>
<protein>
    <submittedName>
        <fullName evidence="2">Uncharacterized protein</fullName>
    </submittedName>
</protein>
<proteinExistence type="predicted"/>
<accession>A0A918F9T7</accession>
<evidence type="ECO:0000313" key="2">
    <source>
        <dbReference type="EMBL" id="GGR19186.1"/>
    </source>
</evidence>
<reference evidence="2" key="1">
    <citation type="journal article" date="2014" name="Int. J. Syst. Evol. Microbiol.">
        <title>Complete genome sequence of Corynebacterium casei LMG S-19264T (=DSM 44701T), isolated from a smear-ripened cheese.</title>
        <authorList>
            <consortium name="US DOE Joint Genome Institute (JGI-PGF)"/>
            <person name="Walter F."/>
            <person name="Albersmeier A."/>
            <person name="Kalinowski J."/>
            <person name="Ruckert C."/>
        </authorList>
    </citation>
    <scope>NUCLEOTIDE SEQUENCE</scope>
    <source>
        <strain evidence="2">JCM 4346</strain>
    </source>
</reference>
<sequence length="531" mass="57737">MCLWDRTPERRRATAWPTAATAAAADEHGRLERGTLHRGVSGVDQGPVPMSADDLAGLKDPMAAVFFQQGQWPMTLEDVLDGLTRADALPVQCVYMISEAGQITPDEAPGLRRDLRFAVTRAAPGADPDLLVSSDPDSAFLQVAAWDPAAQVFNYYMRISPTWVWTGNSWSALAPESRGKGCFDSHVNGSVVMKELRQPWSNWQSMAATIQLPPDDPLRDNPLYQRVIGAERLELTVKGLVSRWTTARLAAVVDDGMVRHPDHLLRQLFTTTTVNLASTSTQSTTVGPDSGDLVLPLGFWLNADALINDLGLPVSAETVPAAPASLYADSLAAFGFRLQERASDFSRQGDTFFAFVIPEAAHEDNDVVRQLVAQGLVPARFAACALMVDFTNPVFSPARSHLMTYVPTEPVPASAWCTDIAAAIVAAAATLPADSPEGEFARNWSLPEARWRSVFAERVDAYLEKAAARIRTTSGFRDCTRLAESRRRAFQAMKLNEFELTLPTTDIPADAPPLRMNEDGTVTAQTDGGSP</sequence>
<organism evidence="2 3">
    <name type="scientific">Streptomyces aurantiogriseus</name>
    <dbReference type="NCBI Taxonomy" id="66870"/>
    <lineage>
        <taxon>Bacteria</taxon>
        <taxon>Bacillati</taxon>
        <taxon>Actinomycetota</taxon>
        <taxon>Actinomycetes</taxon>
        <taxon>Kitasatosporales</taxon>
        <taxon>Streptomycetaceae</taxon>
        <taxon>Streptomyces</taxon>
    </lineage>
</organism>
<feature type="region of interest" description="Disordered" evidence="1">
    <location>
        <begin position="504"/>
        <end position="531"/>
    </location>
</feature>